<accession>A0A8T1AGE8</accession>
<organism evidence="1 2">
    <name type="scientific">Phytophthora cactorum</name>
    <dbReference type="NCBI Taxonomy" id="29920"/>
    <lineage>
        <taxon>Eukaryota</taxon>
        <taxon>Sar</taxon>
        <taxon>Stramenopiles</taxon>
        <taxon>Oomycota</taxon>
        <taxon>Peronosporomycetes</taxon>
        <taxon>Peronosporales</taxon>
        <taxon>Peronosporaceae</taxon>
        <taxon>Phytophthora</taxon>
    </lineage>
</organism>
<sequence>MRWPELELSNRRWYEARSSAPPSPALSTKDSLQPHHYVVHQVQEKAILSLTGRMHSSASPLPRRVAYALATHIAAASSA</sequence>
<evidence type="ECO:0000313" key="2">
    <source>
        <dbReference type="Proteomes" id="UP000736787"/>
    </source>
</evidence>
<dbReference type="AlphaFoldDB" id="A0A8T1AGE8"/>
<proteinExistence type="predicted"/>
<reference evidence="1" key="1">
    <citation type="submission" date="2018-10" db="EMBL/GenBank/DDBJ databases">
        <title>Effector identification in a new, highly contiguous assembly of the strawberry crown rot pathogen Phytophthora cactorum.</title>
        <authorList>
            <person name="Armitage A.D."/>
            <person name="Nellist C.F."/>
            <person name="Bates H."/>
            <person name="Vickerstaff R.J."/>
            <person name="Harrison R.J."/>
        </authorList>
    </citation>
    <scope>NUCLEOTIDE SEQUENCE</scope>
    <source>
        <strain evidence="1">4040</strain>
    </source>
</reference>
<gene>
    <name evidence="1" type="ORF">PC117_g26983</name>
</gene>
<evidence type="ECO:0000313" key="1">
    <source>
        <dbReference type="EMBL" id="KAG2878097.1"/>
    </source>
</evidence>
<dbReference type="Proteomes" id="UP000736787">
    <property type="component" value="Unassembled WGS sequence"/>
</dbReference>
<comment type="caution">
    <text evidence="1">The sequence shown here is derived from an EMBL/GenBank/DDBJ whole genome shotgun (WGS) entry which is preliminary data.</text>
</comment>
<protein>
    <submittedName>
        <fullName evidence="1">Uncharacterized protein</fullName>
    </submittedName>
</protein>
<name>A0A8T1AGE8_9STRA</name>
<dbReference type="EMBL" id="RCMK01002852">
    <property type="protein sequence ID" value="KAG2878097.1"/>
    <property type="molecule type" value="Genomic_DNA"/>
</dbReference>